<keyword evidence="2" id="KW-0472">Membrane</keyword>
<gene>
    <name evidence="3" type="primary">orf300</name>
</gene>
<dbReference type="AlphaFoldDB" id="A0A4D6SSN5"/>
<accession>A0A4D6SSN5</accession>
<keyword evidence="3" id="KW-0496">Mitochondrion</keyword>
<feature type="region of interest" description="Disordered" evidence="1">
    <location>
        <begin position="96"/>
        <end position="154"/>
    </location>
</feature>
<keyword evidence="2" id="KW-1133">Transmembrane helix</keyword>
<feature type="transmembrane region" description="Helical" evidence="2">
    <location>
        <begin position="277"/>
        <end position="299"/>
    </location>
</feature>
<feature type="region of interest" description="Disordered" evidence="1">
    <location>
        <begin position="237"/>
        <end position="269"/>
    </location>
</feature>
<reference evidence="3" key="1">
    <citation type="submission" date="2019-03" db="EMBL/GenBank/DDBJ databases">
        <title>Characterization of the complete mitochondrial genome of Plectosphaerella sp. (Hypocreomycetidae: Glomerellales).</title>
        <authorList>
            <person name="Wang Q."/>
        </authorList>
    </citation>
    <scope>NUCLEOTIDE SEQUENCE</scope>
</reference>
<evidence type="ECO:0000256" key="2">
    <source>
        <dbReference type="SAM" id="Phobius"/>
    </source>
</evidence>
<dbReference type="EMBL" id="MK697668">
    <property type="protein sequence ID" value="QCG70045.1"/>
    <property type="molecule type" value="Genomic_DNA"/>
</dbReference>
<keyword evidence="2" id="KW-0812">Transmembrane</keyword>
<name>A0A4D6SSN5_9PEZI</name>
<feature type="transmembrane region" description="Helical" evidence="2">
    <location>
        <begin position="40"/>
        <end position="64"/>
    </location>
</feature>
<organism evidence="3">
    <name type="scientific">Plectosphaerella sp</name>
    <dbReference type="NCBI Taxonomy" id="1929893"/>
    <lineage>
        <taxon>Eukaryota</taxon>
        <taxon>Fungi</taxon>
        <taxon>Dikarya</taxon>
        <taxon>Ascomycota</taxon>
        <taxon>Pezizomycotina</taxon>
        <taxon>Sordariomycetes</taxon>
        <taxon>Hypocreomycetidae</taxon>
        <taxon>Glomerellales</taxon>
        <taxon>Plectosphaerellaceae</taxon>
        <taxon>Plectosphaerella</taxon>
    </lineage>
</organism>
<evidence type="ECO:0000256" key="1">
    <source>
        <dbReference type="SAM" id="MobiDB-lite"/>
    </source>
</evidence>
<protein>
    <submittedName>
        <fullName evidence="3">Uncharacterized protein</fullName>
    </submittedName>
</protein>
<feature type="compositionally biased region" description="Polar residues" evidence="1">
    <location>
        <begin position="245"/>
        <end position="269"/>
    </location>
</feature>
<feature type="compositionally biased region" description="Acidic residues" evidence="1">
    <location>
        <begin position="140"/>
        <end position="151"/>
    </location>
</feature>
<geneLocation type="mitochondrion" evidence="3"/>
<feature type="compositionally biased region" description="Low complexity" evidence="1">
    <location>
        <begin position="106"/>
        <end position="117"/>
    </location>
</feature>
<evidence type="ECO:0000313" key="3">
    <source>
        <dbReference type="EMBL" id="QCG70045.1"/>
    </source>
</evidence>
<proteinExistence type="predicted"/>
<sequence length="300" mass="34173">MFLFCTGFYWITCYYRYHFFGYSFIQTLCSSSNRQSPFRIWIWNFFLTLSWRCVTFFICICLLFRFVDSRQAIPESFECFLSKILLDSLLLTSSHSGDGNEDSSSDEGSYLPDSEPNPADPDEDPDDPKPKNSGDSAQSESEDSGESVSDDSDIRYAERVLKDDLDELILAKNGDQRANNFLRRQYSSFYDDNIPQTQALSDIEEYLKSEIQADTNINSNGKRELDDSEEDLKPHKRIKFDNDDSNNNSGPTLGRSPTTASPSNGGNNTNPKVMEPIMYHFIFFISSIGESISILLSNIM</sequence>